<dbReference type="Pfam" id="PF00098">
    <property type="entry name" value="zf-CCHC"/>
    <property type="match status" value="7"/>
</dbReference>
<keyword evidence="1" id="KW-0863">Zinc-finger</keyword>
<feature type="domain" description="CCHC-type" evidence="3">
    <location>
        <begin position="71"/>
        <end position="84"/>
    </location>
</feature>
<evidence type="ECO:0000313" key="5">
    <source>
        <dbReference type="Proteomes" id="UP001373714"/>
    </source>
</evidence>
<feature type="domain" description="CCHC-type" evidence="3">
    <location>
        <begin position="91"/>
        <end position="105"/>
    </location>
</feature>
<gene>
    <name evidence="4" type="ORF">TWF730_002193</name>
</gene>
<dbReference type="GO" id="GO:0008270">
    <property type="term" value="F:zinc ion binding"/>
    <property type="evidence" value="ECO:0007669"/>
    <property type="project" value="UniProtKB-KW"/>
</dbReference>
<feature type="domain" description="CCHC-type" evidence="3">
    <location>
        <begin position="115"/>
        <end position="129"/>
    </location>
</feature>
<dbReference type="FunFam" id="4.10.60.10:FF:000016">
    <property type="entry name" value="Cellular nucleic acid-binding protein"/>
    <property type="match status" value="1"/>
</dbReference>
<feature type="domain" description="CCHC-type" evidence="3">
    <location>
        <begin position="232"/>
        <end position="247"/>
    </location>
</feature>
<feature type="compositionally biased region" description="Low complexity" evidence="2">
    <location>
        <begin position="247"/>
        <end position="284"/>
    </location>
</feature>
<evidence type="ECO:0000259" key="3">
    <source>
        <dbReference type="PROSITE" id="PS50158"/>
    </source>
</evidence>
<evidence type="ECO:0000313" key="4">
    <source>
        <dbReference type="EMBL" id="KAK6340436.1"/>
    </source>
</evidence>
<dbReference type="Proteomes" id="UP001373714">
    <property type="component" value="Unassembled WGS sequence"/>
</dbReference>
<keyword evidence="1" id="KW-0862">Zinc</keyword>
<dbReference type="FunFam" id="4.10.60.10:FF:000085">
    <property type="entry name" value="Zinc knuckle nucleic acid binding protein, putative"/>
    <property type="match status" value="1"/>
</dbReference>
<dbReference type="SUPFAM" id="SSF57756">
    <property type="entry name" value="Retrovirus zinc finger-like domains"/>
    <property type="match status" value="4"/>
</dbReference>
<dbReference type="InterPro" id="IPR036875">
    <property type="entry name" value="Znf_CCHC_sf"/>
</dbReference>
<keyword evidence="1" id="KW-0479">Metal-binding</keyword>
<dbReference type="EMBL" id="JAVHNS010000011">
    <property type="protein sequence ID" value="KAK6340436.1"/>
    <property type="molecule type" value="Genomic_DNA"/>
</dbReference>
<dbReference type="Gene3D" id="4.10.60.10">
    <property type="entry name" value="Zinc finger, CCHC-type"/>
    <property type="match status" value="4"/>
</dbReference>
<evidence type="ECO:0000256" key="2">
    <source>
        <dbReference type="SAM" id="MobiDB-lite"/>
    </source>
</evidence>
<protein>
    <recommendedName>
        <fullName evidence="3">CCHC-type domain-containing protein</fullName>
    </recommendedName>
</protein>
<dbReference type="InterPro" id="IPR051714">
    <property type="entry name" value="Znf_CCHC_NABP"/>
</dbReference>
<feature type="domain" description="CCHC-type" evidence="3">
    <location>
        <begin position="184"/>
        <end position="197"/>
    </location>
</feature>
<evidence type="ECO:0000256" key="1">
    <source>
        <dbReference type="PROSITE-ProRule" id="PRU00047"/>
    </source>
</evidence>
<feature type="domain" description="CCHC-type" evidence="3">
    <location>
        <begin position="141"/>
        <end position="156"/>
    </location>
</feature>
<dbReference type="PANTHER" id="PTHR23002">
    <property type="entry name" value="ZINC FINGER CCHC DOMAIN CONTAINING PROTEIN"/>
    <property type="match status" value="1"/>
</dbReference>
<comment type="caution">
    <text evidence="4">The sequence shown here is derived from an EMBL/GenBank/DDBJ whole genome shotgun (WGS) entry which is preliminary data.</text>
</comment>
<dbReference type="FunFam" id="4.10.60.10:FF:000012">
    <property type="entry name" value="Cellular nucleic acid-binding protein"/>
    <property type="match status" value="1"/>
</dbReference>
<accession>A0AAV9UH86</accession>
<dbReference type="GO" id="GO:0003676">
    <property type="term" value="F:nucleic acid binding"/>
    <property type="evidence" value="ECO:0007669"/>
    <property type="project" value="InterPro"/>
</dbReference>
<dbReference type="AlphaFoldDB" id="A0AAV9UH86"/>
<dbReference type="PROSITE" id="PS50158">
    <property type="entry name" value="ZF_CCHC"/>
    <property type="match status" value="7"/>
</dbReference>
<reference evidence="4 5" key="1">
    <citation type="submission" date="2019-10" db="EMBL/GenBank/DDBJ databases">
        <authorList>
            <person name="Palmer J.M."/>
        </authorList>
    </citation>
    <scope>NUCLEOTIDE SEQUENCE [LARGE SCALE GENOMIC DNA]</scope>
    <source>
        <strain evidence="4 5">TWF730</strain>
    </source>
</reference>
<keyword evidence="5" id="KW-1185">Reference proteome</keyword>
<dbReference type="InterPro" id="IPR001878">
    <property type="entry name" value="Znf_CCHC"/>
</dbReference>
<sequence>MTNCNVVVAVGTRIASLRASILGAPSSFLLIRPFVSPRRISPVPRNRNFATSNSLSQFYDDNMTSLSRKACYKCGSIGHFAEVCSSAERLCYNCKQPGHESNACPHPRTTETKQCYHCQGLGHVQADCPTLRINGGATSGRCYSCGQPGHLARNCPGNQRFQSGGFNGRNNMRGYASAPRPATCYKCGGPNHYARDCQAQAMKCYACGKLGHISRDCTAPNGGPLNTAGKTCYRCGEAGHISRDCPQNATASSDNAAASTTTATTTTATTTDATVTPAAPVQTA</sequence>
<feature type="domain" description="CCHC-type" evidence="3">
    <location>
        <begin position="203"/>
        <end position="217"/>
    </location>
</feature>
<dbReference type="SMART" id="SM00343">
    <property type="entry name" value="ZnF_C2HC"/>
    <property type="match status" value="7"/>
</dbReference>
<name>A0AAV9UH86_9PEZI</name>
<organism evidence="4 5">
    <name type="scientific">Orbilia blumenaviensis</name>
    <dbReference type="NCBI Taxonomy" id="1796055"/>
    <lineage>
        <taxon>Eukaryota</taxon>
        <taxon>Fungi</taxon>
        <taxon>Dikarya</taxon>
        <taxon>Ascomycota</taxon>
        <taxon>Pezizomycotina</taxon>
        <taxon>Orbiliomycetes</taxon>
        <taxon>Orbiliales</taxon>
        <taxon>Orbiliaceae</taxon>
        <taxon>Orbilia</taxon>
    </lineage>
</organism>
<feature type="region of interest" description="Disordered" evidence="2">
    <location>
        <begin position="246"/>
        <end position="284"/>
    </location>
</feature>
<proteinExistence type="predicted"/>